<feature type="chain" id="PRO_5012733669" evidence="3">
    <location>
        <begin position="24"/>
        <end position="319"/>
    </location>
</feature>
<keyword evidence="3" id="KW-0732">Signal</keyword>
<dbReference type="AlphaFoldDB" id="A0A1X7V8Y6"/>
<keyword evidence="2" id="KW-1133">Transmembrane helix</keyword>
<feature type="region of interest" description="Disordered" evidence="1">
    <location>
        <begin position="264"/>
        <end position="319"/>
    </location>
</feature>
<accession>A0A1X7V8Y6</accession>
<keyword evidence="2" id="KW-0472">Membrane</keyword>
<evidence type="ECO:0000313" key="4">
    <source>
        <dbReference type="EnsemblMetazoa" id="Aqu2.1.35977_001"/>
    </source>
</evidence>
<keyword evidence="2" id="KW-0812">Transmembrane</keyword>
<organism evidence="4">
    <name type="scientific">Amphimedon queenslandica</name>
    <name type="common">Sponge</name>
    <dbReference type="NCBI Taxonomy" id="400682"/>
    <lineage>
        <taxon>Eukaryota</taxon>
        <taxon>Metazoa</taxon>
        <taxon>Porifera</taxon>
        <taxon>Demospongiae</taxon>
        <taxon>Heteroscleromorpha</taxon>
        <taxon>Haplosclerida</taxon>
        <taxon>Niphatidae</taxon>
        <taxon>Amphimedon</taxon>
    </lineage>
</organism>
<feature type="compositionally biased region" description="Polar residues" evidence="1">
    <location>
        <begin position="270"/>
        <end position="290"/>
    </location>
</feature>
<feature type="transmembrane region" description="Helical" evidence="2">
    <location>
        <begin position="188"/>
        <end position="214"/>
    </location>
</feature>
<name>A0A1X7V8Y6_AMPQE</name>
<dbReference type="InParanoid" id="A0A1X7V8Y6"/>
<evidence type="ECO:0000256" key="3">
    <source>
        <dbReference type="SAM" id="SignalP"/>
    </source>
</evidence>
<feature type="compositionally biased region" description="Basic and acidic residues" evidence="1">
    <location>
        <begin position="294"/>
        <end position="311"/>
    </location>
</feature>
<reference evidence="4" key="1">
    <citation type="submission" date="2017-05" db="UniProtKB">
        <authorList>
            <consortium name="EnsemblMetazoa"/>
        </authorList>
    </citation>
    <scope>IDENTIFICATION</scope>
</reference>
<feature type="signal peptide" evidence="3">
    <location>
        <begin position="1"/>
        <end position="23"/>
    </location>
</feature>
<evidence type="ECO:0000256" key="1">
    <source>
        <dbReference type="SAM" id="MobiDB-lite"/>
    </source>
</evidence>
<evidence type="ECO:0000256" key="2">
    <source>
        <dbReference type="SAM" id="Phobius"/>
    </source>
</evidence>
<protein>
    <submittedName>
        <fullName evidence="4">Uncharacterized protein</fullName>
    </submittedName>
</protein>
<dbReference type="EnsemblMetazoa" id="Aqu2.1.35977_001">
    <property type="protein sequence ID" value="Aqu2.1.35977_001"/>
    <property type="gene ID" value="Aqu2.1.35977"/>
</dbReference>
<sequence>MKTPKLTMALAVNLLLFSALVLAVQPLTQYSCPNGALQLITSTDVSTSEFNEVLSVSLNEIWSASINDVPGNGVLTFREPFILIGLTSSGESSTEGYVNNFSLSYAPSLNSPFQNLSNSFVTSSPNEVSFFFQEPILSQRLQLYIMTVTNNVTSYFSWRINLIGCPLTNATATPTMGTPEAERSCQGAVTAAVVVPILILVLVISILIILFLLYRYRQKTGISKVLNAFPLFNEPVDGDKKASTLKVVDNRAIYNISDNEAYNAIDTGRQDSSGSASHPLSSIPENQQGPIYTEVRDTPEMEAGRGEEVLYEHPSVMTD</sequence>
<proteinExistence type="predicted"/>